<dbReference type="Proteomes" id="UP000247810">
    <property type="component" value="Unassembled WGS sequence"/>
</dbReference>
<accession>A0A319DNN4</accession>
<evidence type="ECO:0000313" key="5">
    <source>
        <dbReference type="Proteomes" id="UP000247810"/>
    </source>
</evidence>
<dbReference type="STRING" id="1448320.A0A319DNN4"/>
<feature type="domain" description="Nephrocystin 3-like N-terminal" evidence="3">
    <location>
        <begin position="3"/>
        <end position="149"/>
    </location>
</feature>
<organism evidence="4 5">
    <name type="scientific">Aspergillus ellipticus CBS 707.79</name>
    <dbReference type="NCBI Taxonomy" id="1448320"/>
    <lineage>
        <taxon>Eukaryota</taxon>
        <taxon>Fungi</taxon>
        <taxon>Dikarya</taxon>
        <taxon>Ascomycota</taxon>
        <taxon>Pezizomycotina</taxon>
        <taxon>Eurotiomycetes</taxon>
        <taxon>Eurotiomycetidae</taxon>
        <taxon>Eurotiales</taxon>
        <taxon>Aspergillaceae</taxon>
        <taxon>Aspergillus</taxon>
        <taxon>Aspergillus subgen. Circumdati</taxon>
    </lineage>
</organism>
<proteinExistence type="predicted"/>
<dbReference type="Pfam" id="PF24883">
    <property type="entry name" value="NPHP3_N"/>
    <property type="match status" value="1"/>
</dbReference>
<feature type="domain" description="DUF7069" evidence="2">
    <location>
        <begin position="179"/>
        <end position="242"/>
    </location>
</feature>
<dbReference type="EMBL" id="KZ825905">
    <property type="protein sequence ID" value="PYH92883.1"/>
    <property type="molecule type" value="Genomic_DNA"/>
</dbReference>
<dbReference type="InterPro" id="IPR055497">
    <property type="entry name" value="DUF7069"/>
</dbReference>
<dbReference type="OrthoDB" id="1577640at2759"/>
<reference evidence="4 5" key="1">
    <citation type="submission" date="2018-02" db="EMBL/GenBank/DDBJ databases">
        <title>The genomes of Aspergillus section Nigri reveals drivers in fungal speciation.</title>
        <authorList>
            <consortium name="DOE Joint Genome Institute"/>
            <person name="Vesth T.C."/>
            <person name="Nybo J."/>
            <person name="Theobald S."/>
            <person name="Brandl J."/>
            <person name="Frisvad J.C."/>
            <person name="Nielsen K.F."/>
            <person name="Lyhne E.K."/>
            <person name="Kogle M.E."/>
            <person name="Kuo A."/>
            <person name="Riley R."/>
            <person name="Clum A."/>
            <person name="Nolan M."/>
            <person name="Lipzen A."/>
            <person name="Salamov A."/>
            <person name="Henrissat B."/>
            <person name="Wiebenga A."/>
            <person name="De vries R.P."/>
            <person name="Grigoriev I.V."/>
            <person name="Mortensen U.H."/>
            <person name="Andersen M.R."/>
            <person name="Baker S.E."/>
        </authorList>
    </citation>
    <scope>NUCLEOTIDE SEQUENCE [LARGE SCALE GENOMIC DNA]</scope>
    <source>
        <strain evidence="4 5">CBS 707.79</strain>
    </source>
</reference>
<dbReference type="InterPro" id="IPR027417">
    <property type="entry name" value="P-loop_NTPase"/>
</dbReference>
<sequence>MKQDTGILVASADPGCGKSVLAKYLIDHQLPKLSATICYFFFKDQDQNTLKQALCALLHQLFIHKPSLIRHVKPEYDGNGPQLVNIQSSLENILENVCRDPEAGSVIFVLDALDECKTSELESFISILRSPLYKEESGFGKVKFLLTSRPYRDIMSAFRGLVDNFPYIHIPGENKSEEISQEVNQVIKYRVSQLVREKGLAGDIRDHLEKRLLQISHRTYLWVYLVFDYLEKQDFWRTKKGIDGPID</sequence>
<gene>
    <name evidence="4" type="ORF">BO71DRAFT_456166</name>
</gene>
<keyword evidence="1" id="KW-0677">Repeat</keyword>
<dbReference type="VEuPathDB" id="FungiDB:BO71DRAFT_456166"/>
<dbReference type="Gene3D" id="3.40.50.300">
    <property type="entry name" value="P-loop containing nucleotide triphosphate hydrolases"/>
    <property type="match status" value="1"/>
</dbReference>
<dbReference type="PANTHER" id="PTHR10039">
    <property type="entry name" value="AMELOGENIN"/>
    <property type="match status" value="1"/>
</dbReference>
<keyword evidence="5" id="KW-1185">Reference proteome</keyword>
<dbReference type="PANTHER" id="PTHR10039:SF14">
    <property type="entry name" value="NACHT DOMAIN-CONTAINING PROTEIN"/>
    <property type="match status" value="1"/>
</dbReference>
<evidence type="ECO:0000256" key="1">
    <source>
        <dbReference type="ARBA" id="ARBA00022737"/>
    </source>
</evidence>
<dbReference type="AlphaFoldDB" id="A0A319DNN4"/>
<evidence type="ECO:0000313" key="4">
    <source>
        <dbReference type="EMBL" id="PYH92883.1"/>
    </source>
</evidence>
<name>A0A319DNN4_9EURO</name>
<protein>
    <submittedName>
        <fullName evidence="4">Uncharacterized protein</fullName>
    </submittedName>
</protein>
<evidence type="ECO:0000259" key="3">
    <source>
        <dbReference type="Pfam" id="PF24883"/>
    </source>
</evidence>
<evidence type="ECO:0000259" key="2">
    <source>
        <dbReference type="Pfam" id="PF23239"/>
    </source>
</evidence>
<dbReference type="InterPro" id="IPR056884">
    <property type="entry name" value="NPHP3-like_N"/>
</dbReference>
<dbReference type="SUPFAM" id="SSF52540">
    <property type="entry name" value="P-loop containing nucleoside triphosphate hydrolases"/>
    <property type="match status" value="1"/>
</dbReference>
<dbReference type="Pfam" id="PF23239">
    <property type="entry name" value="DUF7069"/>
    <property type="match status" value="1"/>
</dbReference>